<dbReference type="InterPro" id="IPR050693">
    <property type="entry name" value="Hsp70_NEF-Inhibitors"/>
</dbReference>
<dbReference type="Proteomes" id="UP001150925">
    <property type="component" value="Unassembled WGS sequence"/>
</dbReference>
<evidence type="ECO:0000313" key="6">
    <source>
        <dbReference type="Proteomes" id="UP001150925"/>
    </source>
</evidence>
<dbReference type="Gene3D" id="1.25.10.10">
    <property type="entry name" value="Leucine-rich Repeat Variant"/>
    <property type="match status" value="1"/>
</dbReference>
<evidence type="ECO:0000313" key="5">
    <source>
        <dbReference type="EMBL" id="KAJ1960618.1"/>
    </source>
</evidence>
<dbReference type="EMBL" id="JANBPY010001302">
    <property type="protein sequence ID" value="KAJ1960618.1"/>
    <property type="molecule type" value="Genomic_DNA"/>
</dbReference>
<dbReference type="SUPFAM" id="SSF48371">
    <property type="entry name" value="ARM repeat"/>
    <property type="match status" value="1"/>
</dbReference>
<evidence type="ECO:0000259" key="4">
    <source>
        <dbReference type="Pfam" id="PF08609"/>
    </source>
</evidence>
<name>A0A9W8ASU7_9FUNG</name>
<dbReference type="InterPro" id="IPR011989">
    <property type="entry name" value="ARM-like"/>
</dbReference>
<keyword evidence="6" id="KW-1185">Reference proteome</keyword>
<evidence type="ECO:0000256" key="1">
    <source>
        <dbReference type="ARBA" id="ARBA00011045"/>
    </source>
</evidence>
<dbReference type="PANTHER" id="PTHR19316:SF18">
    <property type="entry name" value="HSP70-BINDING PROTEIN 1"/>
    <property type="match status" value="1"/>
</dbReference>
<keyword evidence="2" id="KW-0677">Repeat</keyword>
<feature type="region of interest" description="Disordered" evidence="3">
    <location>
        <begin position="62"/>
        <end position="82"/>
    </location>
</feature>
<dbReference type="Pfam" id="PF08609">
    <property type="entry name" value="Fes1"/>
    <property type="match status" value="1"/>
</dbReference>
<comment type="similarity">
    <text evidence="1">Belongs to the FES1 family.</text>
</comment>
<feature type="domain" description="Nucleotide exchange factor Fes1" evidence="4">
    <location>
        <begin position="61"/>
        <end position="135"/>
    </location>
</feature>
<comment type="caution">
    <text evidence="5">The sequence shown here is derived from an EMBL/GenBank/DDBJ whole genome shotgun (WGS) entry which is preliminary data.</text>
</comment>
<evidence type="ECO:0000256" key="2">
    <source>
        <dbReference type="ARBA" id="ARBA00022737"/>
    </source>
</evidence>
<accession>A0A9W8ASU7</accession>
<organism evidence="5 6">
    <name type="scientific">Dispira parvispora</name>
    <dbReference type="NCBI Taxonomy" id="1520584"/>
    <lineage>
        <taxon>Eukaryota</taxon>
        <taxon>Fungi</taxon>
        <taxon>Fungi incertae sedis</taxon>
        <taxon>Zoopagomycota</taxon>
        <taxon>Kickxellomycotina</taxon>
        <taxon>Dimargaritomycetes</taxon>
        <taxon>Dimargaritales</taxon>
        <taxon>Dimargaritaceae</taxon>
        <taxon>Dispira</taxon>
    </lineage>
</organism>
<dbReference type="InterPro" id="IPR016024">
    <property type="entry name" value="ARM-type_fold"/>
</dbReference>
<dbReference type="AlphaFoldDB" id="A0A9W8ASU7"/>
<dbReference type="GO" id="GO:0005783">
    <property type="term" value="C:endoplasmic reticulum"/>
    <property type="evidence" value="ECO:0007669"/>
    <property type="project" value="TreeGrafter"/>
</dbReference>
<dbReference type="GO" id="GO:0000774">
    <property type="term" value="F:adenyl-nucleotide exchange factor activity"/>
    <property type="evidence" value="ECO:0007669"/>
    <property type="project" value="TreeGrafter"/>
</dbReference>
<dbReference type="OrthoDB" id="10250458at2759"/>
<gene>
    <name evidence="5" type="primary">FES1</name>
    <name evidence="5" type="ORF">IWQ62_004161</name>
</gene>
<evidence type="ECO:0000256" key="3">
    <source>
        <dbReference type="SAM" id="MobiDB-lite"/>
    </source>
</evidence>
<reference evidence="5" key="1">
    <citation type="submission" date="2022-07" db="EMBL/GenBank/DDBJ databases">
        <title>Phylogenomic reconstructions and comparative analyses of Kickxellomycotina fungi.</title>
        <authorList>
            <person name="Reynolds N.K."/>
            <person name="Stajich J.E."/>
            <person name="Barry K."/>
            <person name="Grigoriev I.V."/>
            <person name="Crous P."/>
            <person name="Smith M.E."/>
        </authorList>
    </citation>
    <scope>NUCLEOTIDE SEQUENCE</scope>
    <source>
        <strain evidence="5">RSA 1196</strain>
    </source>
</reference>
<proteinExistence type="inferred from homology"/>
<protein>
    <submittedName>
        <fullName evidence="5">Hsp70 nucleotide exchange factor fes1</fullName>
    </submittedName>
</protein>
<dbReference type="PANTHER" id="PTHR19316">
    <property type="entry name" value="PROTEIN FOLDING REGULATOR"/>
    <property type="match status" value="1"/>
</dbReference>
<dbReference type="InterPro" id="IPR013918">
    <property type="entry name" value="Nucleotide_exch_fac_Fes1"/>
</dbReference>
<sequence length="349" mass="38705">MRMWNRDLAAVLNFRHILNGLRETGVRPARFVQQPPKDNDKQPLLKRKLMATNTEQVKLLNTATQNEDAPQTTQPTSPSNIDTGVIDQILGKDEATQMKEAMTVIANSEATLEAREIAFENLELLVSQVDNANNLVPLGMWEPLLKLLKDPEPQIRSNAALICGTSIQNNPKAQAAFQERDGLPLMLALLQGDNDGTVRDKAMFCVSAFVRQYPPGLKQFLESNGIDIIKTVLQNDGRPRMARRIYFLLATLVKADEYKPHLAQHLIAGNMIDVVAGQIPRLAQAEGAWDALEQALIVWIELQKASPESLSDTLARYPETKATLQAIRQSPDSDIVCASVWDQLRAAGV</sequence>